<dbReference type="InterPro" id="IPR001506">
    <property type="entry name" value="Peptidase_M12A"/>
</dbReference>
<dbReference type="SMART" id="SM00235">
    <property type="entry name" value="ZnMc"/>
    <property type="match status" value="1"/>
</dbReference>
<feature type="binding site" evidence="6">
    <location>
        <position position="145"/>
    </location>
    <ligand>
        <name>Zn(2+)</name>
        <dbReference type="ChEBI" id="CHEBI:29105"/>
        <note>catalytic</note>
    </ligand>
</feature>
<keyword evidence="3 6" id="KW-0378">Hydrolase</keyword>
<dbReference type="InterPro" id="IPR024079">
    <property type="entry name" value="MetalloPept_cat_dom_sf"/>
</dbReference>
<dbReference type="Gene3D" id="3.40.390.10">
    <property type="entry name" value="Collagenase (Catalytic Domain)"/>
    <property type="match status" value="1"/>
</dbReference>
<dbReference type="InterPro" id="IPR000033">
    <property type="entry name" value="LDLR_classB_rpt"/>
</dbReference>
<dbReference type="SMART" id="SM00135">
    <property type="entry name" value="LY"/>
    <property type="match status" value="4"/>
</dbReference>
<feature type="region of interest" description="Disordered" evidence="8">
    <location>
        <begin position="1"/>
        <end position="32"/>
    </location>
</feature>
<organism evidence="11 12">
    <name type="scientific">Hypsibius exemplaris</name>
    <name type="common">Freshwater tardigrade</name>
    <dbReference type="NCBI Taxonomy" id="2072580"/>
    <lineage>
        <taxon>Eukaryota</taxon>
        <taxon>Metazoa</taxon>
        <taxon>Ecdysozoa</taxon>
        <taxon>Tardigrada</taxon>
        <taxon>Eutardigrada</taxon>
        <taxon>Parachela</taxon>
        <taxon>Hypsibioidea</taxon>
        <taxon>Hypsibiidae</taxon>
        <taxon>Hypsibius</taxon>
    </lineage>
</organism>
<evidence type="ECO:0000256" key="6">
    <source>
        <dbReference type="PROSITE-ProRule" id="PRU01211"/>
    </source>
</evidence>
<dbReference type="OrthoDB" id="1884773at2759"/>
<comment type="cofactor">
    <cofactor evidence="6 7">
        <name>Zn(2+)</name>
        <dbReference type="ChEBI" id="CHEBI:29105"/>
    </cofactor>
    <text evidence="6 7">Binds 1 zinc ion per subunit.</text>
</comment>
<keyword evidence="1 6" id="KW-0645">Protease</keyword>
<comment type="caution">
    <text evidence="6">Lacks conserved residue(s) required for the propagation of feature annotation.</text>
</comment>
<dbReference type="EMBL" id="MTYJ01000191">
    <property type="protein sequence ID" value="OWA50389.1"/>
    <property type="molecule type" value="Genomic_DNA"/>
</dbReference>
<evidence type="ECO:0000256" key="7">
    <source>
        <dbReference type="RuleBase" id="RU361183"/>
    </source>
</evidence>
<dbReference type="Pfam" id="PF17405">
    <property type="entry name" value="Nrap_D4"/>
    <property type="match status" value="1"/>
</dbReference>
<name>A0A9X6RJY0_HYPEX</name>
<feature type="active site" evidence="6">
    <location>
        <position position="142"/>
    </location>
</feature>
<feature type="binding site" evidence="6">
    <location>
        <position position="141"/>
    </location>
    <ligand>
        <name>Zn(2+)</name>
        <dbReference type="ChEBI" id="CHEBI:29105"/>
        <note>catalytic</note>
    </ligand>
</feature>
<dbReference type="InterPro" id="IPR006026">
    <property type="entry name" value="Peptidase_Metallo"/>
</dbReference>
<evidence type="ECO:0000256" key="2">
    <source>
        <dbReference type="ARBA" id="ARBA00022723"/>
    </source>
</evidence>
<dbReference type="Gene3D" id="2.90.10.10">
    <property type="entry name" value="Bulb-type lectin domain"/>
    <property type="match status" value="3"/>
</dbReference>
<dbReference type="Proteomes" id="UP000192578">
    <property type="component" value="Unassembled WGS sequence"/>
</dbReference>
<dbReference type="GO" id="GO:0006508">
    <property type="term" value="P:proteolysis"/>
    <property type="evidence" value="ECO:0007669"/>
    <property type="project" value="UniProtKB-KW"/>
</dbReference>
<keyword evidence="4 6" id="KW-0862">Zinc</keyword>
<evidence type="ECO:0000259" key="10">
    <source>
        <dbReference type="PROSITE" id="PS51864"/>
    </source>
</evidence>
<dbReference type="InterPro" id="IPR035371">
    <property type="entry name" value="Nrap_D6"/>
</dbReference>
<dbReference type="PROSITE" id="PS51864">
    <property type="entry name" value="ASTACIN"/>
    <property type="match status" value="1"/>
</dbReference>
<protein>
    <recommendedName>
        <fullName evidence="7">Metalloendopeptidase</fullName>
        <ecNumber evidence="7">3.4.24.-</ecNumber>
    </recommendedName>
</protein>
<dbReference type="GO" id="GO:0004222">
    <property type="term" value="F:metalloendopeptidase activity"/>
    <property type="evidence" value="ECO:0007669"/>
    <property type="project" value="UniProtKB-UniRule"/>
</dbReference>
<dbReference type="SUPFAM" id="SSF63825">
    <property type="entry name" value="YWTD domain"/>
    <property type="match status" value="1"/>
</dbReference>
<dbReference type="InterPro" id="IPR034035">
    <property type="entry name" value="Astacin-like_dom"/>
</dbReference>
<feature type="domain" description="Bulb-type lectin" evidence="9">
    <location>
        <begin position="253"/>
        <end position="370"/>
    </location>
</feature>
<proteinExistence type="predicted"/>
<dbReference type="PROSITE" id="PS50927">
    <property type="entry name" value="BULB_LECTIN"/>
    <property type="match status" value="1"/>
</dbReference>
<reference evidence="12" key="1">
    <citation type="submission" date="2017-01" db="EMBL/GenBank/DDBJ databases">
        <title>Comparative genomics of anhydrobiosis in the tardigrade Hypsibius dujardini.</title>
        <authorList>
            <person name="Yoshida Y."/>
            <person name="Koutsovoulos G."/>
            <person name="Laetsch D."/>
            <person name="Stevens L."/>
            <person name="Kumar S."/>
            <person name="Horikawa D."/>
            <person name="Ishino K."/>
            <person name="Komine S."/>
            <person name="Tomita M."/>
            <person name="Blaxter M."/>
            <person name="Arakawa K."/>
        </authorList>
    </citation>
    <scope>NUCLEOTIDE SEQUENCE [LARGE SCALE GENOMIC DNA]</scope>
    <source>
        <strain evidence="12">Z151</strain>
    </source>
</reference>
<dbReference type="InterPro" id="IPR035369">
    <property type="entry name" value="Nrap_D4"/>
</dbReference>
<evidence type="ECO:0000256" key="4">
    <source>
        <dbReference type="ARBA" id="ARBA00022833"/>
    </source>
</evidence>
<evidence type="ECO:0000256" key="8">
    <source>
        <dbReference type="SAM" id="MobiDB-lite"/>
    </source>
</evidence>
<sequence>MKDVSSTAANSNDESDASLAPPNGSLFEGDILGRDPQNISVINVKREENGFMDEAYRWPDGVVPYQFSTALSERQRLAVREAMSEMENRTCVKFVQRNTQDFIHIAQMFGHGCSSYVGRQNRGGQLLNLESGCWTKGTIQHELMHALGFFHEHSRVDRDEYVEIVSANIQQGDEDNFRSWDNNTITAFGLPYDFESILHYPSHLFARRNSVSGATVGPTIKLRPKYEGKIFGSQLGLSSTDIRKINLMYKCRQSQLESGDSLKVGQALWSPDGQVKLSMESHGNLVLYRQCDGRAIWSTNMSFQDQTFTPTSVTMQADGNLAMYQPRTRYLVWSTDTRNSQFSGAGLKVLDEGYFCLHKNKECLWTSGGVNLCRLVPAPIFQGAKVILQNNGTLLRGQSLTSFGGTCNITLQQNGDIVIRHFCDEREMWSTKHGIGRAHNLGYQEHASIDKLEMRQDGNLQLHLMNGEKKSLHSSVVDGHDSDLRLSDDCQMCIFRNGSCRWKSYSLSHTPLNCFVRSALGERWTTTNPHKTGRFLVIAQGPSLWRLPVEDRSDTKQLTNISGEDNFAVAVDCVNHHLYWANHKTGIRRSRYDGSDNHLVVTNGVISYGLAVDFVSGNMFWVQNSAILVAKMSQLETGHKTIISHTEIGFFSALAVHPSRGSIYWSHSDTTIETASTDGSNRQVWVTGVCAISMALDYEANDLYWADHNTGNIECISLDGGGKRIVSAQGTAGKYSRGISLSGERVYWTSYSPTYILNSITKSGSTMKQHSLPAGRSGNLLGIVFVPEQCPKCCLPVEVERVKRGTKTGAVLGALGNGAVGGKIGALAGAAVGGLAGHQIHKANKHADQANAQTGQPAFAQEEVRVKRLAEACGDWEEVLCNEISSPMSVRSPTAEEYFSQIKHIYDGLSGDLWKMADLSLNIVSIRSKSPVLRSTEVFPPIPAAFSADKLKMMEHLKGLEYFVTVADVDSVRVWKATYCFTVEDKSFGTACRIAKRWISSQLLHHYFPDEAVELIMAQVTPLGIAASTRSVFLPPASDDWDFLIYLKPIVSARRHEALDPTDDVVAAFQTSTDHLDNSNKKPKPTKAKMLPVLDLSHGNTAKPDNCLLLDFNAVNDYVAALRETFDELAYFFVDPHGGTVVTVVWKTAQFKTVVWDGEEECLTDGRMTEKEEKGKRRTVLKLSPNIAAMVEDFRLLSNGLAC</sequence>
<dbReference type="PRINTS" id="PR00480">
    <property type="entry name" value="ASTACIN"/>
</dbReference>
<dbReference type="Pfam" id="PF17407">
    <property type="entry name" value="Nrap_D6"/>
    <property type="match status" value="1"/>
</dbReference>
<evidence type="ECO:0000313" key="11">
    <source>
        <dbReference type="EMBL" id="OWA50389.1"/>
    </source>
</evidence>
<comment type="caution">
    <text evidence="11">The sequence shown here is derived from an EMBL/GenBank/DDBJ whole genome shotgun (WGS) entry which is preliminary data.</text>
</comment>
<keyword evidence="12" id="KW-1185">Reference proteome</keyword>
<evidence type="ECO:0000313" key="12">
    <source>
        <dbReference type="Proteomes" id="UP000192578"/>
    </source>
</evidence>
<evidence type="ECO:0000256" key="5">
    <source>
        <dbReference type="ARBA" id="ARBA00023049"/>
    </source>
</evidence>
<dbReference type="GO" id="GO:0008270">
    <property type="term" value="F:zinc ion binding"/>
    <property type="evidence" value="ECO:0007669"/>
    <property type="project" value="UniProtKB-UniRule"/>
</dbReference>
<dbReference type="InterPro" id="IPR035370">
    <property type="entry name" value="Nrap_D5"/>
</dbReference>
<dbReference type="PANTHER" id="PTHR10127">
    <property type="entry name" value="DISCOIDIN, CUB, EGF, LAMININ , AND ZINC METALLOPROTEASE DOMAIN CONTAINING"/>
    <property type="match status" value="1"/>
</dbReference>
<evidence type="ECO:0000256" key="3">
    <source>
        <dbReference type="ARBA" id="ARBA00022801"/>
    </source>
</evidence>
<feature type="compositionally biased region" description="Polar residues" evidence="8">
    <location>
        <begin position="1"/>
        <end position="12"/>
    </location>
</feature>
<feature type="domain" description="Peptidase M12A" evidence="10">
    <location>
        <begin position="49"/>
        <end position="252"/>
    </location>
</feature>
<accession>A0A9X6RJY0</accession>
<feature type="binding site" evidence="6">
    <location>
        <position position="151"/>
    </location>
    <ligand>
        <name>Zn(2+)</name>
        <dbReference type="ChEBI" id="CHEBI:29105"/>
        <note>catalytic</note>
    </ligand>
</feature>
<dbReference type="InterPro" id="IPR001480">
    <property type="entry name" value="Bulb-type_lectin_dom"/>
</dbReference>
<dbReference type="Pfam" id="PF01400">
    <property type="entry name" value="Astacin"/>
    <property type="match status" value="1"/>
</dbReference>
<dbReference type="InterPro" id="IPR036426">
    <property type="entry name" value="Bulb-type_lectin_dom_sf"/>
</dbReference>
<keyword evidence="5 6" id="KW-0482">Metalloprotease</keyword>
<dbReference type="PANTHER" id="PTHR10127:SF780">
    <property type="entry name" value="METALLOENDOPEPTIDASE"/>
    <property type="match status" value="1"/>
</dbReference>
<gene>
    <name evidence="11" type="ORF">BV898_14908</name>
</gene>
<evidence type="ECO:0000256" key="1">
    <source>
        <dbReference type="ARBA" id="ARBA00022670"/>
    </source>
</evidence>
<dbReference type="AlphaFoldDB" id="A0A9X6RJY0"/>
<dbReference type="InterPro" id="IPR011042">
    <property type="entry name" value="6-blade_b-propeller_TolB-like"/>
</dbReference>
<evidence type="ECO:0000259" key="9">
    <source>
        <dbReference type="PROSITE" id="PS50927"/>
    </source>
</evidence>
<dbReference type="Pfam" id="PF17406">
    <property type="entry name" value="Nrap_D5"/>
    <property type="match status" value="1"/>
</dbReference>
<dbReference type="SUPFAM" id="SSF51110">
    <property type="entry name" value="alpha-D-mannose-specific plant lectins"/>
    <property type="match status" value="1"/>
</dbReference>
<dbReference type="Gene3D" id="2.120.10.30">
    <property type="entry name" value="TolB, C-terminal domain"/>
    <property type="match status" value="1"/>
</dbReference>
<keyword evidence="2 6" id="KW-0479">Metal-binding</keyword>
<dbReference type="EC" id="3.4.24.-" evidence="7"/>
<dbReference type="SUPFAM" id="SSF55486">
    <property type="entry name" value="Metalloproteases ('zincins'), catalytic domain"/>
    <property type="match status" value="1"/>
</dbReference>
<dbReference type="CDD" id="cd04280">
    <property type="entry name" value="ZnMc_astacin_like"/>
    <property type="match status" value="1"/>
</dbReference>
<dbReference type="SMART" id="SM00108">
    <property type="entry name" value="B_lectin"/>
    <property type="match status" value="1"/>
</dbReference>